<dbReference type="PANTHER" id="PTHR43358">
    <property type="entry name" value="ALPHA/BETA-HYDROLASE"/>
    <property type="match status" value="1"/>
</dbReference>
<organism evidence="3">
    <name type="scientific">candidate division TA06 bacterium ADurb.Bin131</name>
    <dbReference type="NCBI Taxonomy" id="1852827"/>
    <lineage>
        <taxon>Bacteria</taxon>
        <taxon>Bacteria division TA06</taxon>
    </lineage>
</organism>
<gene>
    <name evidence="3" type="primary">rutD</name>
    <name evidence="3" type="ORF">BWX89_01215</name>
</gene>
<dbReference type="PANTHER" id="PTHR43358:SF4">
    <property type="entry name" value="ALPHA_BETA HYDROLASE FOLD-1 DOMAIN-CONTAINING PROTEIN"/>
    <property type="match status" value="1"/>
</dbReference>
<feature type="transmembrane region" description="Helical" evidence="1">
    <location>
        <begin position="5"/>
        <end position="25"/>
    </location>
</feature>
<dbReference type="Pfam" id="PF00561">
    <property type="entry name" value="Abhydrolase_1"/>
    <property type="match status" value="1"/>
</dbReference>
<keyword evidence="1" id="KW-0472">Membrane</keyword>
<keyword evidence="1" id="KW-0812">Transmembrane</keyword>
<dbReference type="InterPro" id="IPR052920">
    <property type="entry name" value="DNA-binding_regulatory"/>
</dbReference>
<dbReference type="GO" id="GO:0016787">
    <property type="term" value="F:hydrolase activity"/>
    <property type="evidence" value="ECO:0007669"/>
    <property type="project" value="UniProtKB-KW"/>
</dbReference>
<feature type="domain" description="AB hydrolase-1" evidence="2">
    <location>
        <begin position="72"/>
        <end position="184"/>
    </location>
</feature>
<dbReference type="EMBL" id="MWDQ01000113">
    <property type="protein sequence ID" value="OQB72784.1"/>
    <property type="molecule type" value="Genomic_DNA"/>
</dbReference>
<name>A0A1V6C7F3_UNCT6</name>
<dbReference type="InterPro" id="IPR000073">
    <property type="entry name" value="AB_hydrolase_1"/>
</dbReference>
<dbReference type="Proteomes" id="UP000485562">
    <property type="component" value="Unassembled WGS sequence"/>
</dbReference>
<proteinExistence type="predicted"/>
<dbReference type="SUPFAM" id="SSF53474">
    <property type="entry name" value="alpha/beta-Hydrolases"/>
    <property type="match status" value="1"/>
</dbReference>
<dbReference type="Gene3D" id="3.40.50.1820">
    <property type="entry name" value="alpha/beta hydrolase"/>
    <property type="match status" value="1"/>
</dbReference>
<dbReference type="AlphaFoldDB" id="A0A1V6C7F3"/>
<evidence type="ECO:0000259" key="2">
    <source>
        <dbReference type="Pfam" id="PF00561"/>
    </source>
</evidence>
<accession>A0A1V6C7F3</accession>
<protein>
    <submittedName>
        <fullName evidence="3">Aminoacrylate hydrolase RutD</fullName>
    </submittedName>
</protein>
<comment type="caution">
    <text evidence="3">The sequence shown here is derived from an EMBL/GenBank/DDBJ whole genome shotgun (WGS) entry which is preliminary data.</text>
</comment>
<keyword evidence="1" id="KW-1133">Transmembrane helix</keyword>
<keyword evidence="3" id="KW-0378">Hydrolase</keyword>
<evidence type="ECO:0000313" key="3">
    <source>
        <dbReference type="EMBL" id="OQB72784.1"/>
    </source>
</evidence>
<reference evidence="3" key="1">
    <citation type="submission" date="2017-02" db="EMBL/GenBank/DDBJ databases">
        <title>Delving into the versatile metabolic prowess of the omnipresent phylum Bacteroidetes.</title>
        <authorList>
            <person name="Nobu M.K."/>
            <person name="Mei R."/>
            <person name="Narihiro T."/>
            <person name="Kuroda K."/>
            <person name="Liu W.-T."/>
        </authorList>
    </citation>
    <scope>NUCLEOTIDE SEQUENCE</scope>
    <source>
        <strain evidence="3">ADurb.Bin131</strain>
    </source>
</reference>
<sequence length="289" mass="32755">MKRMLLKIVIDGAIIIFVLTIILGYRALNPARMPVVITPSDLGLPYEKVEFFTDDGKKLAGWFIPSKKASSVIICLHGYPANKSDILPLIEFLYPDFSLFLFDFRAHGESTGKITHFGLKEYLDVFAAIRWLRSNPETKNAKIGIWGYSLGGAVGIISADGNNDIKALVSDSSFANFPEMITNYYKNLGPLKYVFGFLSRVLGRWVLQSDFILNSPEQRISGIRCPILIIHSQEDNFVPFEHAKRLFEKAPQPKEILITHGSHTEPACTPEYQKKVLNFFKKYLYQEGR</sequence>
<dbReference type="InterPro" id="IPR029058">
    <property type="entry name" value="AB_hydrolase_fold"/>
</dbReference>
<evidence type="ECO:0000256" key="1">
    <source>
        <dbReference type="SAM" id="Phobius"/>
    </source>
</evidence>